<protein>
    <submittedName>
        <fullName evidence="7">Uncharacterized protein LOC108831163</fullName>
    </submittedName>
</protein>
<reference evidence="6" key="1">
    <citation type="journal article" date="2019" name="Database">
        <title>The radish genome database (RadishGD): an integrated information resource for radish genomics.</title>
        <authorList>
            <person name="Yu H.J."/>
            <person name="Baek S."/>
            <person name="Lee Y.J."/>
            <person name="Cho A."/>
            <person name="Mun J.H."/>
        </authorList>
    </citation>
    <scope>NUCLEOTIDE SEQUENCE [LARGE SCALE GENOMIC DNA]</scope>
    <source>
        <strain evidence="6">cv. WK10039</strain>
    </source>
</reference>
<evidence type="ECO:0000256" key="1">
    <source>
        <dbReference type="ARBA" id="ARBA00005234"/>
    </source>
</evidence>
<dbReference type="Proteomes" id="UP000504610">
    <property type="component" value="Chromosome 7"/>
</dbReference>
<reference evidence="7" key="2">
    <citation type="submission" date="2025-08" db="UniProtKB">
        <authorList>
            <consortium name="RefSeq"/>
        </authorList>
    </citation>
    <scope>IDENTIFICATION</scope>
    <source>
        <tissue evidence="7">Leaf</tissue>
    </source>
</reference>
<dbReference type="AlphaFoldDB" id="A0A6J0LJQ0"/>
<dbReference type="InterPro" id="IPR003653">
    <property type="entry name" value="Peptidase_C48_C"/>
</dbReference>
<dbReference type="SUPFAM" id="SSF54001">
    <property type="entry name" value="Cysteine proteinases"/>
    <property type="match status" value="1"/>
</dbReference>
<dbReference type="Pfam" id="PF02902">
    <property type="entry name" value="Peptidase_C48"/>
    <property type="match status" value="1"/>
</dbReference>
<dbReference type="Gene3D" id="3.40.395.10">
    <property type="entry name" value="Adenoviral Proteinase, Chain A"/>
    <property type="match status" value="1"/>
</dbReference>
<dbReference type="InterPro" id="IPR038765">
    <property type="entry name" value="Papain-like_cys_pep_sf"/>
</dbReference>
<organism evidence="6 7">
    <name type="scientific">Raphanus sativus</name>
    <name type="common">Radish</name>
    <name type="synonym">Raphanus raphanistrum var. sativus</name>
    <dbReference type="NCBI Taxonomy" id="3726"/>
    <lineage>
        <taxon>Eukaryota</taxon>
        <taxon>Viridiplantae</taxon>
        <taxon>Streptophyta</taxon>
        <taxon>Embryophyta</taxon>
        <taxon>Tracheophyta</taxon>
        <taxon>Spermatophyta</taxon>
        <taxon>Magnoliopsida</taxon>
        <taxon>eudicotyledons</taxon>
        <taxon>Gunneridae</taxon>
        <taxon>Pentapetalae</taxon>
        <taxon>rosids</taxon>
        <taxon>malvids</taxon>
        <taxon>Brassicales</taxon>
        <taxon>Brassicaceae</taxon>
        <taxon>Brassiceae</taxon>
        <taxon>Raphanus</taxon>
    </lineage>
</organism>
<proteinExistence type="inferred from homology"/>
<dbReference type="GO" id="GO:0005634">
    <property type="term" value="C:nucleus"/>
    <property type="evidence" value="ECO:0007669"/>
    <property type="project" value="TreeGrafter"/>
</dbReference>
<accession>A0A6J0LJQ0</accession>
<dbReference type="KEGG" id="rsz:108831163"/>
<evidence type="ECO:0000256" key="3">
    <source>
        <dbReference type="ARBA" id="ARBA00022801"/>
    </source>
</evidence>
<evidence type="ECO:0000259" key="5">
    <source>
        <dbReference type="PROSITE" id="PS50600"/>
    </source>
</evidence>
<feature type="domain" description="Ubiquitin-like protease family profile" evidence="5">
    <location>
        <begin position="92"/>
        <end position="283"/>
    </location>
</feature>
<dbReference type="GO" id="GO:0016926">
    <property type="term" value="P:protein desumoylation"/>
    <property type="evidence" value="ECO:0007669"/>
    <property type="project" value="TreeGrafter"/>
</dbReference>
<dbReference type="GO" id="GO:0016929">
    <property type="term" value="F:deSUMOylase activity"/>
    <property type="evidence" value="ECO:0007669"/>
    <property type="project" value="TreeGrafter"/>
</dbReference>
<dbReference type="OrthoDB" id="1100833at2759"/>
<comment type="similarity">
    <text evidence="1">Belongs to the peptidase C48 family.</text>
</comment>
<evidence type="ECO:0000313" key="6">
    <source>
        <dbReference type="Proteomes" id="UP000504610"/>
    </source>
</evidence>
<evidence type="ECO:0000313" key="7">
    <source>
        <dbReference type="RefSeq" id="XP_018460227.2"/>
    </source>
</evidence>
<sequence length="338" mass="38480">MGTQDDLEAAMGNLSQASYVQGFDPSQKTPSVTPLRTVKPAGWTTPTLKDMELPEDCVNDEDYSLVFVPEDSWAKLIEWCSNSKQQLRVGPSIYTRELAERIIGPDVWLKNYEIDAMLYLFREKTSLRRWNISKVAFMSCLFSNQMKNSYKVIKNDIKTFKVEGLLHNYGIGELPADGRTGLMWDLDVDRMYVPLLVYGNHWISMCVDFVNRSILVFDYAGMKHNRELEPFSHLIPRIVKAVQSSNKKGLVVKPYAVTYAPMPFLNKSSSDCGVYALKHIEAHLLGLDLSLVNDDNIREARQKIAYDLWEAANDHVLLTRMALFCPPKPTTRSSVTIL</sequence>
<keyword evidence="2" id="KW-0645">Protease</keyword>
<name>A0A6J0LJQ0_RAPSA</name>
<dbReference type="GO" id="GO:0006508">
    <property type="term" value="P:proteolysis"/>
    <property type="evidence" value="ECO:0007669"/>
    <property type="project" value="UniProtKB-KW"/>
</dbReference>
<evidence type="ECO:0000256" key="4">
    <source>
        <dbReference type="ARBA" id="ARBA00022807"/>
    </source>
</evidence>
<keyword evidence="6" id="KW-1185">Reference proteome</keyword>
<dbReference type="PROSITE" id="PS50600">
    <property type="entry name" value="ULP_PROTEASE"/>
    <property type="match status" value="1"/>
</dbReference>
<keyword evidence="4" id="KW-0788">Thiol protease</keyword>
<dbReference type="PANTHER" id="PTHR12606">
    <property type="entry name" value="SENTRIN/SUMO-SPECIFIC PROTEASE"/>
    <property type="match status" value="1"/>
</dbReference>
<dbReference type="GeneID" id="108831163"/>
<evidence type="ECO:0000256" key="2">
    <source>
        <dbReference type="ARBA" id="ARBA00022670"/>
    </source>
</evidence>
<keyword evidence="3" id="KW-0378">Hydrolase</keyword>
<gene>
    <name evidence="7" type="primary">LOC108831163</name>
</gene>
<dbReference type="RefSeq" id="XP_018460227.2">
    <property type="nucleotide sequence ID" value="XM_018604725.2"/>
</dbReference>
<dbReference type="PANTHER" id="PTHR12606:SF149">
    <property type="entry name" value="UBIQUITIN-LIKE PROTEASE FAMILY PROFILE DOMAIN-CONTAINING PROTEIN"/>
    <property type="match status" value="1"/>
</dbReference>